<dbReference type="EMBL" id="QQBG01000011">
    <property type="protein sequence ID" value="RDB31569.1"/>
    <property type="molecule type" value="Genomic_DNA"/>
</dbReference>
<dbReference type="PANTHER" id="PTHR36442:SF1">
    <property type="entry name" value="CYCLIC-DI-AMP PHOSPHODIESTERASE PGPH"/>
    <property type="match status" value="1"/>
</dbReference>
<dbReference type="AlphaFoldDB" id="A0A369KAE0"/>
<comment type="caution">
    <text evidence="3">The sequence shown here is derived from an EMBL/GenBank/DDBJ whole genome shotgun (WGS) entry which is preliminary data.</text>
</comment>
<feature type="transmembrane region" description="Helical" evidence="1">
    <location>
        <begin position="462"/>
        <end position="482"/>
    </location>
</feature>
<dbReference type="Gene3D" id="1.10.3210.10">
    <property type="entry name" value="Hypothetical protein af1432"/>
    <property type="match status" value="1"/>
</dbReference>
<evidence type="ECO:0000256" key="1">
    <source>
        <dbReference type="SAM" id="Phobius"/>
    </source>
</evidence>
<keyword evidence="1" id="KW-0472">Membrane</keyword>
<dbReference type="InterPro" id="IPR052722">
    <property type="entry name" value="PgpH_phosphodiesterase"/>
</dbReference>
<sequence>MQDGTCSLRTLDRYRINFGRAGLPREYFFFKSSQYWRYGSWYFGFILGCSVLVCSCLLYQGSGSVFHRQFTDLHVGTLSPYYVVAQVDFVHLNEEETWLARQEFFSELDPVLAVKNSDAALREFETLFGLDRNAFGREQIEYRKLDFMARFVTEELCCFFFTSPSTATFISENMEVNREIIAIHLKGKDSVRIPEFIWKRLLKRISTFRCPQTAKQVLDFFRGYPWDFGIDAGFDQRIRDCIAQVIPNRYTQTRAGTLLLSKGEIVKNKHLRLIEAMSNTLLSRSNRLDLGHIFGLLALAGSLLGALYVYLFRTDSQVSHSSKRLSLLLTIICVHLLFSCALHRALLVSLPHSLNFVGRAPPFAFLLAWLLAEWYSLHASCAIGFFCNAVLVFALPVDPVKFILINTVILIAVLCYGERGDKKKDLLSALFCSWLFAALILIGFSLIDRKCTYESFCLELSVFSIFVILLISCAVVVFNPILESLFSVASRAALEGYLDPSNPLLQMLSIEAPGTYKHSLFVSYFSEQAALCIGANALLCKVAGLYHDVGKILSPMYFTENQQGLNIHEVFPAEESAKIIIGHVAEGVRIAQKYELPETVVDIIREHHGTGLVYYFYCKAKTIEGMKGTPEEAFRYLGPKPASKEAALVMISDCFEAASRSLDEVSEERANSLIDSIIFNLIRDHQLEECPIGLRELQLIKKALVKAFLASTHSRIKYPKRE</sequence>
<dbReference type="Proteomes" id="UP000253816">
    <property type="component" value="Unassembled WGS sequence"/>
</dbReference>
<feature type="transmembrane region" description="Helical" evidence="1">
    <location>
        <begin position="426"/>
        <end position="447"/>
    </location>
</feature>
<dbReference type="InterPro" id="IPR006674">
    <property type="entry name" value="HD_domain"/>
</dbReference>
<keyword evidence="1" id="KW-0812">Transmembrane</keyword>
<organism evidence="3 4">
    <name type="scientific">Candidatus Similichlamydia laticola</name>
    <dbReference type="NCBI Taxonomy" id="2170265"/>
    <lineage>
        <taxon>Bacteria</taxon>
        <taxon>Pseudomonadati</taxon>
        <taxon>Chlamydiota</taxon>
        <taxon>Chlamydiia</taxon>
        <taxon>Parachlamydiales</taxon>
        <taxon>Candidatus Parilichlamydiaceae</taxon>
        <taxon>Candidatus Similichlamydia</taxon>
    </lineage>
</organism>
<keyword evidence="4" id="KW-1185">Reference proteome</keyword>
<keyword evidence="3" id="KW-0378">Hydrolase</keyword>
<dbReference type="InterPro" id="IPR006675">
    <property type="entry name" value="HDIG_dom"/>
</dbReference>
<dbReference type="NCBIfam" id="TIGR00277">
    <property type="entry name" value="HDIG"/>
    <property type="match status" value="1"/>
</dbReference>
<dbReference type="InterPro" id="IPR003607">
    <property type="entry name" value="HD/PDEase_dom"/>
</dbReference>
<keyword evidence="1" id="KW-1133">Transmembrane helix</keyword>
<dbReference type="SUPFAM" id="SSF109604">
    <property type="entry name" value="HD-domain/PDEase-like"/>
    <property type="match status" value="1"/>
</dbReference>
<dbReference type="SMART" id="SM00471">
    <property type="entry name" value="HDc"/>
    <property type="match status" value="1"/>
</dbReference>
<accession>A0A369KAE0</accession>
<dbReference type="PANTHER" id="PTHR36442">
    <property type="entry name" value="CYCLIC-DI-AMP PHOSPHODIESTERASE PGPH"/>
    <property type="match status" value="1"/>
</dbReference>
<dbReference type="Pfam" id="PF01966">
    <property type="entry name" value="HD"/>
    <property type="match status" value="1"/>
</dbReference>
<evidence type="ECO:0000313" key="3">
    <source>
        <dbReference type="EMBL" id="RDB31569.1"/>
    </source>
</evidence>
<proteinExistence type="predicted"/>
<feature type="transmembrane region" description="Helical" evidence="1">
    <location>
        <begin position="400"/>
        <end position="417"/>
    </location>
</feature>
<reference evidence="3 4" key="1">
    <citation type="submission" date="2018-07" db="EMBL/GenBank/DDBJ databases">
        <title>Comparative genomics of the Candidatus Parilichlamydiaceae reveals evidence of convergent evolution and genome reduction in the phylum Chlamydiae.</title>
        <authorList>
            <person name="Taylor-Brown A."/>
            <person name="Polkinghorne A."/>
        </authorList>
    </citation>
    <scope>NUCLEOTIDE SEQUENCE [LARGE SCALE GENOMIC DNA]</scope>
    <source>
        <strain evidence="3 4">Hat2</strain>
    </source>
</reference>
<feature type="domain" description="HD/PDEase" evidence="2">
    <location>
        <begin position="511"/>
        <end position="667"/>
    </location>
</feature>
<evidence type="ECO:0000313" key="4">
    <source>
        <dbReference type="Proteomes" id="UP000253816"/>
    </source>
</evidence>
<evidence type="ECO:0000259" key="2">
    <source>
        <dbReference type="SMART" id="SM00471"/>
    </source>
</evidence>
<dbReference type="GO" id="GO:0016787">
    <property type="term" value="F:hydrolase activity"/>
    <property type="evidence" value="ECO:0007669"/>
    <property type="project" value="UniProtKB-KW"/>
</dbReference>
<feature type="transmembrane region" description="Helical" evidence="1">
    <location>
        <begin position="293"/>
        <end position="312"/>
    </location>
</feature>
<feature type="transmembrane region" description="Helical" evidence="1">
    <location>
        <begin position="324"/>
        <end position="342"/>
    </location>
</feature>
<feature type="transmembrane region" description="Helical" evidence="1">
    <location>
        <begin position="363"/>
        <end position="394"/>
    </location>
</feature>
<name>A0A369KAE0_9BACT</name>
<protein>
    <submittedName>
        <fullName evidence="3">Membrane protein containing HD superfamily hydrolase domain</fullName>
    </submittedName>
</protein>
<gene>
    <name evidence="3" type="ORF">HAT2_00324</name>
</gene>
<feature type="transmembrane region" description="Helical" evidence="1">
    <location>
        <begin position="41"/>
        <end position="59"/>
    </location>
</feature>
<dbReference type="CDD" id="cd00077">
    <property type="entry name" value="HDc"/>
    <property type="match status" value="1"/>
</dbReference>